<dbReference type="InterPro" id="IPR013320">
    <property type="entry name" value="ConA-like_dom_sf"/>
</dbReference>
<feature type="compositionally biased region" description="Low complexity" evidence="1">
    <location>
        <begin position="349"/>
        <end position="404"/>
    </location>
</feature>
<feature type="chain" id="PRO_5012157739" description="MAM domain-containing protein" evidence="2">
    <location>
        <begin position="24"/>
        <end position="404"/>
    </location>
</feature>
<dbReference type="EnsemblMetazoa" id="BGLB038065-RA">
    <property type="protein sequence ID" value="BGLB038065-PA"/>
    <property type="gene ID" value="BGLB038065"/>
</dbReference>
<accession>A0A2C9M3P3</accession>
<dbReference type="KEGG" id="bgt:106078508"/>
<evidence type="ECO:0000259" key="3">
    <source>
        <dbReference type="PROSITE" id="PS50060"/>
    </source>
</evidence>
<dbReference type="AlphaFoldDB" id="A0A2C9M3P3"/>
<reference evidence="4" key="1">
    <citation type="submission" date="2020-05" db="UniProtKB">
        <authorList>
            <consortium name="EnsemblMetazoa"/>
        </authorList>
    </citation>
    <scope>IDENTIFICATION</scope>
    <source>
        <strain evidence="4">BB02</strain>
    </source>
</reference>
<name>A0A2C9M3P3_BIOGL</name>
<dbReference type="InterPro" id="IPR000998">
    <property type="entry name" value="MAM_dom"/>
</dbReference>
<evidence type="ECO:0000256" key="1">
    <source>
        <dbReference type="SAM" id="MobiDB-lite"/>
    </source>
</evidence>
<dbReference type="VEuPathDB" id="VectorBase:BGLB038065"/>
<dbReference type="Gene3D" id="2.60.120.200">
    <property type="match status" value="1"/>
</dbReference>
<dbReference type="VEuPathDB" id="VectorBase:BGLAX_041211"/>
<dbReference type="SUPFAM" id="SSF49899">
    <property type="entry name" value="Concanavalin A-like lectins/glucanases"/>
    <property type="match status" value="1"/>
</dbReference>
<dbReference type="Pfam" id="PF00629">
    <property type="entry name" value="MAM"/>
    <property type="match status" value="1"/>
</dbReference>
<gene>
    <name evidence="4" type="primary">106078508</name>
</gene>
<organism evidence="4 5">
    <name type="scientific">Biomphalaria glabrata</name>
    <name type="common">Bloodfluke planorb</name>
    <name type="synonym">Freshwater snail</name>
    <dbReference type="NCBI Taxonomy" id="6526"/>
    <lineage>
        <taxon>Eukaryota</taxon>
        <taxon>Metazoa</taxon>
        <taxon>Spiralia</taxon>
        <taxon>Lophotrochozoa</taxon>
        <taxon>Mollusca</taxon>
        <taxon>Gastropoda</taxon>
        <taxon>Heterobranchia</taxon>
        <taxon>Euthyneura</taxon>
        <taxon>Panpulmonata</taxon>
        <taxon>Hygrophila</taxon>
        <taxon>Lymnaeoidea</taxon>
        <taxon>Planorbidae</taxon>
        <taxon>Biomphalaria</taxon>
    </lineage>
</organism>
<dbReference type="OrthoDB" id="6154887at2759"/>
<keyword evidence="2" id="KW-0732">Signal</keyword>
<evidence type="ECO:0000313" key="4">
    <source>
        <dbReference type="EnsemblMetazoa" id="BGLB038065-PA"/>
    </source>
</evidence>
<feature type="region of interest" description="Disordered" evidence="1">
    <location>
        <begin position="324"/>
        <end position="404"/>
    </location>
</feature>
<feature type="domain" description="MAM" evidence="3">
    <location>
        <begin position="44"/>
        <end position="212"/>
    </location>
</feature>
<feature type="compositionally biased region" description="Basic residues" evidence="1">
    <location>
        <begin position="334"/>
        <end position="343"/>
    </location>
</feature>
<dbReference type="Proteomes" id="UP000076420">
    <property type="component" value="Unassembled WGS sequence"/>
</dbReference>
<evidence type="ECO:0000256" key="2">
    <source>
        <dbReference type="SAM" id="SignalP"/>
    </source>
</evidence>
<proteinExistence type="predicted"/>
<dbReference type="GO" id="GO:0016020">
    <property type="term" value="C:membrane"/>
    <property type="evidence" value="ECO:0007669"/>
    <property type="project" value="InterPro"/>
</dbReference>
<sequence>MLAYVSHALKLFLWIELFLLVDCEDLDSAMDALCIQTANVSSFLSCSFDRSQCDFTSHSRNTSLSWVRGNRTSGGPLKFDWQPSANKSHGSYMYLDVTDPEISLNTVALVSISVATSVTAVCIEFHYATTGTHGQDIRVYGQTDPGYGSRQTDVLIGEIINVTTGHQWYTAKMFACIKDKKFITLESPKNSVNSTVALDYIRVMSSNTTCDNNFDQDRHEGTYSSTEPDLKTYHTQELPIKIKNLWHIVKAVQPQRGRSETIWTTVKIATRNKTLASGTSSKATISRTTATTSIEASMDTALTTSAIETSTDTVLTTTAVEASKDTAGPITPKSAKKRAKRAGNHQTTRRTTSSRTTKHSTISTSTTKLTIRPSTTKSTISPSTTKLTIRPSTTKSTISPSTTK</sequence>
<feature type="signal peptide" evidence="2">
    <location>
        <begin position="1"/>
        <end position="23"/>
    </location>
</feature>
<protein>
    <recommendedName>
        <fullName evidence="3">MAM domain-containing protein</fullName>
    </recommendedName>
</protein>
<evidence type="ECO:0000313" key="5">
    <source>
        <dbReference type="Proteomes" id="UP000076420"/>
    </source>
</evidence>
<dbReference type="PROSITE" id="PS50060">
    <property type="entry name" value="MAM_2"/>
    <property type="match status" value="1"/>
</dbReference>
<dbReference type="SMART" id="SM00137">
    <property type="entry name" value="MAM"/>
    <property type="match status" value="1"/>
</dbReference>